<gene>
    <name evidence="2" type="ORF">SPIRO4BDMA_41025</name>
</gene>
<accession>A0A3P3XRI7</accession>
<organism evidence="2">
    <name type="scientific">uncultured spirochete</name>
    <dbReference type="NCBI Taxonomy" id="156406"/>
    <lineage>
        <taxon>Bacteria</taxon>
        <taxon>Pseudomonadati</taxon>
        <taxon>Spirochaetota</taxon>
        <taxon>Spirochaetia</taxon>
        <taxon>Spirochaetales</taxon>
        <taxon>environmental samples</taxon>
    </lineage>
</organism>
<dbReference type="InterPro" id="IPR010982">
    <property type="entry name" value="Lambda_DNA-bd_dom_sf"/>
</dbReference>
<evidence type="ECO:0000313" key="2">
    <source>
        <dbReference type="EMBL" id="SLM18453.1"/>
    </source>
</evidence>
<proteinExistence type="predicted"/>
<sequence length="141" mass="16108">MRRGRRESNPLHELGKLSKARIIQNQRDNKSDALNPIRYIVDINPIGYIIDIYLMGDIMQTTIFTSMQLATMLKARRKTLRLTQKDVAVLVGLLPKTVSALETDPDRCSVESLRMLLSALKLELTLSPKDESSRIVREAEW</sequence>
<protein>
    <submittedName>
        <fullName evidence="2">Transcriptional regulator (Modular protein)</fullName>
    </submittedName>
</protein>
<dbReference type="GO" id="GO:0003677">
    <property type="term" value="F:DNA binding"/>
    <property type="evidence" value="ECO:0007669"/>
    <property type="project" value="InterPro"/>
</dbReference>
<dbReference type="PROSITE" id="PS50943">
    <property type="entry name" value="HTH_CROC1"/>
    <property type="match status" value="1"/>
</dbReference>
<dbReference type="AlphaFoldDB" id="A0A3P3XRI7"/>
<dbReference type="SUPFAM" id="SSF47413">
    <property type="entry name" value="lambda repressor-like DNA-binding domains"/>
    <property type="match status" value="1"/>
</dbReference>
<dbReference type="Pfam" id="PF01381">
    <property type="entry name" value="HTH_3"/>
    <property type="match status" value="1"/>
</dbReference>
<dbReference type="CDD" id="cd00093">
    <property type="entry name" value="HTH_XRE"/>
    <property type="match status" value="1"/>
</dbReference>
<feature type="domain" description="HTH cro/C1-type" evidence="1">
    <location>
        <begin position="73"/>
        <end position="127"/>
    </location>
</feature>
<dbReference type="SMART" id="SM00530">
    <property type="entry name" value="HTH_XRE"/>
    <property type="match status" value="1"/>
</dbReference>
<dbReference type="EMBL" id="FWDO01000004">
    <property type="protein sequence ID" value="SLM18453.1"/>
    <property type="molecule type" value="Genomic_DNA"/>
</dbReference>
<dbReference type="InterPro" id="IPR001387">
    <property type="entry name" value="Cro/C1-type_HTH"/>
</dbReference>
<dbReference type="Gene3D" id="1.10.260.40">
    <property type="entry name" value="lambda repressor-like DNA-binding domains"/>
    <property type="match status" value="1"/>
</dbReference>
<name>A0A3P3XRI7_9SPIR</name>
<reference evidence="2" key="1">
    <citation type="submission" date="2017-02" db="EMBL/GenBank/DDBJ databases">
        <authorList>
            <person name="Regsiter A."/>
            <person name="William W."/>
        </authorList>
    </citation>
    <scope>NUCLEOTIDE SEQUENCE</scope>
    <source>
        <strain evidence="2">BdmA 4</strain>
    </source>
</reference>
<evidence type="ECO:0000259" key="1">
    <source>
        <dbReference type="PROSITE" id="PS50943"/>
    </source>
</evidence>